<comment type="similarity">
    <text evidence="1 2">Belongs to the Iojap/RsfS family.</text>
</comment>
<dbReference type="GO" id="GO:0090071">
    <property type="term" value="P:negative regulation of ribosome biogenesis"/>
    <property type="evidence" value="ECO:0007669"/>
    <property type="project" value="UniProtKB-UniRule"/>
</dbReference>
<dbReference type="PANTHER" id="PTHR21043">
    <property type="entry name" value="IOJAP SUPERFAMILY ORTHOLOG"/>
    <property type="match status" value="1"/>
</dbReference>
<dbReference type="GO" id="GO:0005737">
    <property type="term" value="C:cytoplasm"/>
    <property type="evidence" value="ECO:0007669"/>
    <property type="project" value="UniProtKB-SubCell"/>
</dbReference>
<dbReference type="Pfam" id="PF02410">
    <property type="entry name" value="RsfS"/>
    <property type="match status" value="1"/>
</dbReference>
<dbReference type="SUPFAM" id="SSF81301">
    <property type="entry name" value="Nucleotidyltransferase"/>
    <property type="match status" value="1"/>
</dbReference>
<comment type="subcellular location">
    <subcellularLocation>
        <location evidence="2">Cytoplasm</location>
    </subcellularLocation>
</comment>
<organism evidence="3">
    <name type="scientific">Thermorudis sp</name>
    <dbReference type="NCBI Taxonomy" id="1969470"/>
    <lineage>
        <taxon>Bacteria</taxon>
        <taxon>Pseudomonadati</taxon>
        <taxon>Thermomicrobiota</taxon>
        <taxon>Thermomicrobia</taxon>
        <taxon>Thermomicrobia incertae sedis</taxon>
        <taxon>Thermorudis</taxon>
    </lineage>
</organism>
<dbReference type="InterPro" id="IPR004394">
    <property type="entry name" value="Iojap/RsfS/C7orf30"/>
</dbReference>
<dbReference type="PANTHER" id="PTHR21043:SF0">
    <property type="entry name" value="MITOCHONDRIAL ASSEMBLY OF RIBOSOMAL LARGE SUBUNIT PROTEIN 1"/>
    <property type="match status" value="1"/>
</dbReference>
<dbReference type="AlphaFoldDB" id="A0A7C2WIA7"/>
<dbReference type="HAMAP" id="MF_01477">
    <property type="entry name" value="Iojap_RsfS"/>
    <property type="match status" value="1"/>
</dbReference>
<comment type="function">
    <text evidence="2">Functions as a ribosomal silencing factor. Interacts with ribosomal protein uL14 (rplN), blocking formation of intersubunit bridge B8. Prevents association of the 30S and 50S ribosomal subunits and the formation of functional ribosomes, thus repressing translation.</text>
</comment>
<dbReference type="EMBL" id="DSID01000698">
    <property type="protein sequence ID" value="HEX71406.1"/>
    <property type="molecule type" value="Genomic_DNA"/>
</dbReference>
<keyword evidence="2" id="KW-0810">Translation regulation</keyword>
<protein>
    <recommendedName>
        <fullName evidence="2">Ribosomal silencing factor RsfS</fullName>
    </recommendedName>
</protein>
<dbReference type="GO" id="GO:0042256">
    <property type="term" value="P:cytosolic ribosome assembly"/>
    <property type="evidence" value="ECO:0007669"/>
    <property type="project" value="UniProtKB-UniRule"/>
</dbReference>
<keyword evidence="2" id="KW-0963">Cytoplasm</keyword>
<evidence type="ECO:0000256" key="1">
    <source>
        <dbReference type="ARBA" id="ARBA00010574"/>
    </source>
</evidence>
<name>A0A7C2WIA7_9BACT</name>
<evidence type="ECO:0000256" key="2">
    <source>
        <dbReference type="HAMAP-Rule" id="MF_01477"/>
    </source>
</evidence>
<dbReference type="InterPro" id="IPR043519">
    <property type="entry name" value="NT_sf"/>
</dbReference>
<comment type="caution">
    <text evidence="3">The sequence shown here is derived from an EMBL/GenBank/DDBJ whole genome shotgun (WGS) entry which is preliminary data.</text>
</comment>
<dbReference type="GO" id="GO:0017148">
    <property type="term" value="P:negative regulation of translation"/>
    <property type="evidence" value="ECO:0007669"/>
    <property type="project" value="UniProtKB-UniRule"/>
</dbReference>
<dbReference type="Gene3D" id="3.30.460.10">
    <property type="entry name" value="Beta Polymerase, domain 2"/>
    <property type="match status" value="1"/>
</dbReference>
<dbReference type="NCBIfam" id="TIGR00090">
    <property type="entry name" value="rsfS_iojap_ybeB"/>
    <property type="match status" value="1"/>
</dbReference>
<proteinExistence type="inferred from homology"/>
<reference evidence="3" key="1">
    <citation type="journal article" date="2020" name="mSystems">
        <title>Genome- and Community-Level Interaction Insights into Carbon Utilization and Element Cycling Functions of Hydrothermarchaeota in Hydrothermal Sediment.</title>
        <authorList>
            <person name="Zhou Z."/>
            <person name="Liu Y."/>
            <person name="Xu W."/>
            <person name="Pan J."/>
            <person name="Luo Z.H."/>
            <person name="Li M."/>
        </authorList>
    </citation>
    <scope>NUCLEOTIDE SEQUENCE [LARGE SCALE GENOMIC DNA]</scope>
    <source>
        <strain evidence="3">SpSt-192</strain>
    </source>
</reference>
<sequence length="123" mass="13781">MVRVPQEVTLSAVEIAKLAAETAADALATDVQVLDLQHLTPFFDLFVICTADNTRQLRAMNLRILEALSEAGVEPARKEGEAESGWVVLDYGSVLIHLFTPEQRAFYRLEERWADAQRVLVIQ</sequence>
<accession>A0A7C2WIA7</accession>
<evidence type="ECO:0000313" key="3">
    <source>
        <dbReference type="EMBL" id="HEX71406.1"/>
    </source>
</evidence>
<gene>
    <name evidence="2 3" type="primary">rsfS</name>
    <name evidence="3" type="ORF">ENP13_09225</name>
</gene>
<dbReference type="GO" id="GO:0043023">
    <property type="term" value="F:ribosomal large subunit binding"/>
    <property type="evidence" value="ECO:0007669"/>
    <property type="project" value="TreeGrafter"/>
</dbReference>
<keyword evidence="2" id="KW-0678">Repressor</keyword>
<comment type="subunit">
    <text evidence="2">Interacts with ribosomal protein uL14 (rplN).</text>
</comment>